<dbReference type="Proteomes" id="UP000000557">
    <property type="component" value="Chromosome"/>
</dbReference>
<dbReference type="OrthoDB" id="9803892at2"/>
<dbReference type="HOGENOM" id="CLU_2316321_0_0_3"/>
<dbReference type="EnsemblBacteria" id="BAC91873">
    <property type="protein sequence ID" value="BAC91873"/>
    <property type="gene ID" value="BAC91873"/>
</dbReference>
<name>Q7NEE8_GLOVI</name>
<accession>Q7NEE8</accession>
<keyword evidence="2" id="KW-1185">Reference proteome</keyword>
<dbReference type="KEGG" id="gvi:gsl3932"/>
<protein>
    <submittedName>
        <fullName evidence="1">Gsl3932 protein</fullName>
    </submittedName>
</protein>
<gene>
    <name evidence="1" type="ordered locus">gsl3932</name>
</gene>
<reference evidence="1 2" key="2">
    <citation type="journal article" date="2003" name="DNA Res.">
        <title>Complete genome structure of Gloeobacter violaceus PCC 7421, a cyanobacterium that lacks thylakoids (supplement).</title>
        <authorList>
            <person name="Nakamura Y."/>
            <person name="Kaneko T."/>
            <person name="Sato S."/>
            <person name="Mimuro M."/>
            <person name="Miyashita H."/>
            <person name="Tsuchiya T."/>
            <person name="Sasamoto S."/>
            <person name="Watanabe A."/>
            <person name="Kawashima K."/>
            <person name="Kishida Y."/>
            <person name="Kiyokawa C."/>
            <person name="Kohara M."/>
            <person name="Matsumoto M."/>
            <person name="Matsuno A."/>
            <person name="Nakazaki N."/>
            <person name="Shimpo S."/>
            <person name="Takeuchi C."/>
            <person name="Yamada M."/>
            <person name="Tabata S."/>
        </authorList>
    </citation>
    <scope>NUCLEOTIDE SEQUENCE [LARGE SCALE GENOMIC DNA]</scope>
    <source>
        <strain evidence="2">ATCC 29082 / PCC 7421</strain>
    </source>
</reference>
<sequence>MGKDLKDVCHPLNKDKAQQRLVRRGLAYTIRQPGGLKSQPAIGNGVLTEDPRVAGTIHRADAVLLACLCVESARASNRVLSAIDRQMAYGGGDFEVFEP</sequence>
<evidence type="ECO:0000313" key="1">
    <source>
        <dbReference type="EMBL" id="BAC91873.1"/>
    </source>
</evidence>
<dbReference type="PhylomeDB" id="Q7NEE8"/>
<dbReference type="InParanoid" id="Q7NEE8"/>
<reference evidence="1 2" key="1">
    <citation type="journal article" date="2003" name="DNA Res.">
        <title>Complete genome structure of Gloeobacter violaceus PCC 7421, a cyanobacterium that lacks thylakoids.</title>
        <authorList>
            <person name="Nakamura Y."/>
            <person name="Kaneko T."/>
            <person name="Sato S."/>
            <person name="Mimuro M."/>
            <person name="Miyashita H."/>
            <person name="Tsuchiya T."/>
            <person name="Sasamoto S."/>
            <person name="Watanabe A."/>
            <person name="Kawashima K."/>
            <person name="Kishida Y."/>
            <person name="Kiyokawa C."/>
            <person name="Kohara M."/>
            <person name="Matsumoto M."/>
            <person name="Matsuno A."/>
            <person name="Nakazaki N."/>
            <person name="Shimpo S."/>
            <person name="Takeuchi C."/>
            <person name="Yamada M."/>
            <person name="Tabata S."/>
        </authorList>
    </citation>
    <scope>NUCLEOTIDE SEQUENCE [LARGE SCALE GENOMIC DNA]</scope>
    <source>
        <strain evidence="2">ATCC 29082 / PCC 7421</strain>
    </source>
</reference>
<evidence type="ECO:0000313" key="2">
    <source>
        <dbReference type="Proteomes" id="UP000000557"/>
    </source>
</evidence>
<dbReference type="Gene3D" id="3.40.50.720">
    <property type="entry name" value="NAD(P)-binding Rossmann-like Domain"/>
    <property type="match status" value="1"/>
</dbReference>
<dbReference type="EMBL" id="BA000045">
    <property type="protein sequence ID" value="BAC91873.1"/>
    <property type="molecule type" value="Genomic_DNA"/>
</dbReference>
<proteinExistence type="predicted"/>
<dbReference type="STRING" id="251221.gene:10761449"/>
<organism evidence="1 2">
    <name type="scientific">Gloeobacter violaceus (strain ATCC 29082 / PCC 7421)</name>
    <dbReference type="NCBI Taxonomy" id="251221"/>
    <lineage>
        <taxon>Bacteria</taxon>
        <taxon>Bacillati</taxon>
        <taxon>Cyanobacteriota</taxon>
        <taxon>Cyanophyceae</taxon>
        <taxon>Gloeobacterales</taxon>
        <taxon>Gloeobacteraceae</taxon>
        <taxon>Gloeobacter</taxon>
    </lineage>
</organism>
<dbReference type="AlphaFoldDB" id="Q7NEE8"/>
<dbReference type="eggNOG" id="COG0702">
    <property type="taxonomic scope" value="Bacteria"/>
</dbReference>